<feature type="transmembrane region" description="Helical" evidence="1">
    <location>
        <begin position="159"/>
        <end position="187"/>
    </location>
</feature>
<evidence type="ECO:0000313" key="4">
    <source>
        <dbReference type="Proteomes" id="UP000013781"/>
    </source>
</evidence>
<dbReference type="EMBL" id="ASWB01000003">
    <property type="protein sequence ID" value="EOT66271.1"/>
    <property type="molecule type" value="Genomic_DNA"/>
</dbReference>
<gene>
    <name evidence="3" type="ORF">I586_02542</name>
    <name evidence="2" type="ORF">UAY_03210</name>
</gene>
<dbReference type="Proteomes" id="UP000013781">
    <property type="component" value="Unassembled WGS sequence"/>
</dbReference>
<accession>R2T689</accession>
<dbReference type="STRING" id="155617.RV09_GL002434"/>
<evidence type="ECO:0000313" key="5">
    <source>
        <dbReference type="Proteomes" id="UP000014157"/>
    </source>
</evidence>
<reference evidence="2 4" key="1">
    <citation type="submission" date="2013-02" db="EMBL/GenBank/DDBJ databases">
        <title>The Genome Sequence of Enterococcus moraviensis BAA-383.</title>
        <authorList>
            <consortium name="The Broad Institute Genome Sequencing Platform"/>
            <consortium name="The Broad Institute Genome Sequencing Center for Infectious Disease"/>
            <person name="Earl A.M."/>
            <person name="Gilmore M.S."/>
            <person name="Lebreton F."/>
            <person name="Walker B."/>
            <person name="Young S.K."/>
            <person name="Zeng Q."/>
            <person name="Gargeya S."/>
            <person name="Fitzgerald M."/>
            <person name="Haas B."/>
            <person name="Abouelleil A."/>
            <person name="Alvarado L."/>
            <person name="Arachchi H.M."/>
            <person name="Berlin A.M."/>
            <person name="Chapman S.B."/>
            <person name="Dewar J."/>
            <person name="Goldberg J."/>
            <person name="Griggs A."/>
            <person name="Gujja S."/>
            <person name="Hansen M."/>
            <person name="Howarth C."/>
            <person name="Imamovic A."/>
            <person name="Larimer J."/>
            <person name="McCowan C."/>
            <person name="Murphy C."/>
            <person name="Neiman D."/>
            <person name="Pearson M."/>
            <person name="Priest M."/>
            <person name="Roberts A."/>
            <person name="Saif S."/>
            <person name="Shea T."/>
            <person name="Sisk P."/>
            <person name="Sykes S."/>
            <person name="Wortman J."/>
            <person name="Nusbaum C."/>
            <person name="Birren B."/>
        </authorList>
    </citation>
    <scope>NUCLEOTIDE SEQUENCE [LARGE SCALE GENOMIC DNA]</scope>
    <source>
        <strain evidence="2 4">ATCC BAA-383</strain>
    </source>
</reference>
<protein>
    <submittedName>
        <fullName evidence="2">Uncharacterized protein</fullName>
    </submittedName>
</protein>
<comment type="caution">
    <text evidence="2">The sequence shown here is derived from an EMBL/GenBank/DDBJ whole genome shotgun (WGS) entry which is preliminary data.</text>
</comment>
<dbReference type="HOGENOM" id="CLU_1249030_0_0_9"/>
<keyword evidence="1" id="KW-0812">Transmembrane</keyword>
<feature type="transmembrane region" description="Helical" evidence="1">
    <location>
        <begin position="193"/>
        <end position="215"/>
    </location>
</feature>
<reference evidence="3 5" key="2">
    <citation type="submission" date="2013-03" db="EMBL/GenBank/DDBJ databases">
        <title>The Genome Sequence of Enterococcus moraviensis BAA-383 (PacBio/Illumina hybrid assembly).</title>
        <authorList>
            <consortium name="The Broad Institute Genomics Platform"/>
            <consortium name="The Broad Institute Genome Sequencing Center for Infectious Disease"/>
            <person name="Earl A."/>
            <person name="Russ C."/>
            <person name="Gilmore M."/>
            <person name="Surin D."/>
            <person name="Walker B."/>
            <person name="Young S."/>
            <person name="Zeng Q."/>
            <person name="Gargeya S."/>
            <person name="Fitzgerald M."/>
            <person name="Haas B."/>
            <person name="Abouelleil A."/>
            <person name="Allen A.W."/>
            <person name="Alvarado L."/>
            <person name="Arachchi H.M."/>
            <person name="Berlin A.M."/>
            <person name="Chapman S.B."/>
            <person name="Gainer-Dewar J."/>
            <person name="Goldberg J."/>
            <person name="Griggs A."/>
            <person name="Gujja S."/>
            <person name="Hansen M."/>
            <person name="Howarth C."/>
            <person name="Imamovic A."/>
            <person name="Ireland A."/>
            <person name="Larimer J."/>
            <person name="McCowan C."/>
            <person name="Murphy C."/>
            <person name="Pearson M."/>
            <person name="Poon T.W."/>
            <person name="Priest M."/>
            <person name="Roberts A."/>
            <person name="Saif S."/>
            <person name="Shea T."/>
            <person name="Sisk P."/>
            <person name="Sykes S."/>
            <person name="Wortman J."/>
            <person name="Nusbaum C."/>
            <person name="Birren B."/>
        </authorList>
    </citation>
    <scope>NUCLEOTIDE SEQUENCE [LARGE SCALE GENOMIC DNA]</scope>
    <source>
        <strain evidence="3 5">ATCC BAA-383</strain>
    </source>
</reference>
<feature type="transmembrane region" description="Helical" evidence="1">
    <location>
        <begin position="89"/>
        <end position="115"/>
    </location>
</feature>
<dbReference type="EMBL" id="AJAS01000026">
    <property type="protein sequence ID" value="EOH95784.1"/>
    <property type="molecule type" value="Genomic_DNA"/>
</dbReference>
<name>R2T689_9ENTE</name>
<sequence>MILFSQNVIRMLIQILLLFVLYFTQFLARINPKNSVTDQMTNYFSYYDLSLFIFILVPLFLFSIGIFMPEKNVYENVRMTKNKRYFFECMRGFLESIRFIGIYFLIGLLVFLFASNSVVLSEYIKQTLIFFFMVNIAFQIYMLINLLNGNKSKGKNMILSVFLIMGLYFLFEEYFSFFNSSFAYYVLNIEMSIIVYLPMFISVTLFLLIINFELFKRTDLL</sequence>
<evidence type="ECO:0000313" key="3">
    <source>
        <dbReference type="EMBL" id="EOT66271.1"/>
    </source>
</evidence>
<dbReference type="PATRIC" id="fig|1158609.3.peg.3132"/>
<dbReference type="AlphaFoldDB" id="R2T689"/>
<evidence type="ECO:0000313" key="2">
    <source>
        <dbReference type="EMBL" id="EOH95784.1"/>
    </source>
</evidence>
<evidence type="ECO:0000256" key="1">
    <source>
        <dbReference type="SAM" id="Phobius"/>
    </source>
</evidence>
<organism evidence="2 4">
    <name type="scientific">Enterococcus moraviensis ATCC BAA-383</name>
    <dbReference type="NCBI Taxonomy" id="1158609"/>
    <lineage>
        <taxon>Bacteria</taxon>
        <taxon>Bacillati</taxon>
        <taxon>Bacillota</taxon>
        <taxon>Bacilli</taxon>
        <taxon>Lactobacillales</taxon>
        <taxon>Enterococcaceae</taxon>
        <taxon>Enterococcus</taxon>
    </lineage>
</organism>
<keyword evidence="1" id="KW-1133">Transmembrane helix</keyword>
<keyword evidence="1" id="KW-0472">Membrane</keyword>
<proteinExistence type="predicted"/>
<dbReference type="Proteomes" id="UP000014157">
    <property type="component" value="Unassembled WGS sequence"/>
</dbReference>
<feature type="transmembrane region" description="Helical" evidence="1">
    <location>
        <begin position="44"/>
        <end position="68"/>
    </location>
</feature>
<keyword evidence="5" id="KW-1185">Reference proteome</keyword>
<feature type="transmembrane region" description="Helical" evidence="1">
    <location>
        <begin position="127"/>
        <end position="147"/>
    </location>
</feature>